<protein>
    <submittedName>
        <fullName evidence="10">PTS system cellobiose-specific EIIB component</fullName>
        <ecNumber evidence="10">2.7.1.205</ecNumber>
    </submittedName>
    <submittedName>
        <fullName evidence="9">PTS system, lactose/cellobiose-family IIB component</fullName>
    </submittedName>
</protein>
<dbReference type="PROSITE" id="PS51100">
    <property type="entry name" value="PTS_EIIB_TYPE_3"/>
    <property type="match status" value="1"/>
</dbReference>
<evidence type="ECO:0000313" key="9">
    <source>
        <dbReference type="EMBL" id="CAG9710461.1"/>
    </source>
</evidence>
<accession>A0A650LQM0</accession>
<evidence type="ECO:0000256" key="5">
    <source>
        <dbReference type="ARBA" id="ARBA00022683"/>
    </source>
</evidence>
<evidence type="ECO:0000259" key="8">
    <source>
        <dbReference type="PROSITE" id="PS51100"/>
    </source>
</evidence>
<evidence type="ECO:0000256" key="6">
    <source>
        <dbReference type="ARBA" id="ARBA00022777"/>
    </source>
</evidence>
<dbReference type="Gene3D" id="3.40.50.2300">
    <property type="match status" value="1"/>
</dbReference>
<dbReference type="GO" id="GO:0008982">
    <property type="term" value="F:protein-N(PI)-phosphohistidine-sugar phosphotransferase activity"/>
    <property type="evidence" value="ECO:0007669"/>
    <property type="project" value="InterPro"/>
</dbReference>
<proteinExistence type="predicted"/>
<name>A0A650LQM0_9CLOT</name>
<sequence length="52" mass="5639">MAAICTSFLVTKIKEVADQKEIEIGIDVLPVAECSSVIDSVDIVFLGPQVRF</sequence>
<evidence type="ECO:0000256" key="7">
    <source>
        <dbReference type="PROSITE-ProRule" id="PRU00423"/>
    </source>
</evidence>
<organism evidence="10 11">
    <name type="scientific">Clostridium neonatale</name>
    <dbReference type="NCBI Taxonomy" id="137838"/>
    <lineage>
        <taxon>Bacteria</taxon>
        <taxon>Bacillati</taxon>
        <taxon>Bacillota</taxon>
        <taxon>Clostridia</taxon>
        <taxon>Eubacteriales</taxon>
        <taxon>Clostridiaceae</taxon>
        <taxon>Clostridium</taxon>
    </lineage>
</organism>
<dbReference type="GO" id="GO:0009401">
    <property type="term" value="P:phosphoenolpyruvate-dependent sugar phosphotransferase system"/>
    <property type="evidence" value="ECO:0007669"/>
    <property type="project" value="UniProtKB-KW"/>
</dbReference>
<feature type="domain" description="PTS EIIB type-3" evidence="8">
    <location>
        <begin position="1"/>
        <end position="52"/>
    </location>
</feature>
<dbReference type="EC" id="2.7.1.205" evidence="10"/>
<dbReference type="AlphaFoldDB" id="A0A650LQM0"/>
<comment type="caution">
    <text evidence="7">Lacks conserved residue(s) required for the propagation of feature annotation.</text>
</comment>
<dbReference type="EMBL" id="UWJD01000001">
    <property type="protein sequence ID" value="VCT83324.1"/>
    <property type="molecule type" value="Genomic_DNA"/>
</dbReference>
<keyword evidence="2" id="KW-0597">Phosphoprotein</keyword>
<evidence type="ECO:0000313" key="10">
    <source>
        <dbReference type="EMBL" id="VCT83324.1"/>
    </source>
</evidence>
<reference evidence="9" key="2">
    <citation type="submission" date="2021-10" db="EMBL/GenBank/DDBJ databases">
        <authorList>
            <person name="Mesa V."/>
        </authorList>
    </citation>
    <scope>NUCLEOTIDE SEQUENCE</scope>
    <source>
        <strain evidence="9">CC3_PB</strain>
    </source>
</reference>
<keyword evidence="5" id="KW-0598">Phosphotransferase system</keyword>
<dbReference type="InterPro" id="IPR036095">
    <property type="entry name" value="PTS_EIIB-like_sf"/>
</dbReference>
<dbReference type="Pfam" id="PF02302">
    <property type="entry name" value="PTS_IIB"/>
    <property type="match status" value="1"/>
</dbReference>
<dbReference type="GO" id="GO:0016301">
    <property type="term" value="F:kinase activity"/>
    <property type="evidence" value="ECO:0007669"/>
    <property type="project" value="UniProtKB-KW"/>
</dbReference>
<gene>
    <name evidence="10" type="primary">celA_1</name>
    <name evidence="9" type="ORF">CNEO_44780</name>
    <name evidence="10" type="ORF">CNEONATNEC25_00920</name>
</gene>
<dbReference type="EMBL" id="CAKJVE010000004">
    <property type="protein sequence ID" value="CAG9710461.1"/>
    <property type="molecule type" value="Genomic_DNA"/>
</dbReference>
<dbReference type="InterPro" id="IPR013012">
    <property type="entry name" value="PTS_EIIB_3"/>
</dbReference>
<keyword evidence="6" id="KW-0418">Kinase</keyword>
<dbReference type="Proteomes" id="UP000789738">
    <property type="component" value="Unassembled WGS sequence"/>
</dbReference>
<evidence type="ECO:0000256" key="3">
    <source>
        <dbReference type="ARBA" id="ARBA00022597"/>
    </source>
</evidence>
<dbReference type="SUPFAM" id="SSF52794">
    <property type="entry name" value="PTS system IIB component-like"/>
    <property type="match status" value="1"/>
</dbReference>
<evidence type="ECO:0000313" key="11">
    <source>
        <dbReference type="Proteomes" id="UP000431451"/>
    </source>
</evidence>
<dbReference type="InterPro" id="IPR003501">
    <property type="entry name" value="PTS_EIIB_2/3"/>
</dbReference>
<evidence type="ECO:0000256" key="2">
    <source>
        <dbReference type="ARBA" id="ARBA00022553"/>
    </source>
</evidence>
<reference evidence="10 11" key="1">
    <citation type="submission" date="2018-06" db="EMBL/GenBank/DDBJ databases">
        <authorList>
            <consortium name="IHU Genomes"/>
        </authorList>
    </citation>
    <scope>NUCLEOTIDE SEQUENCE [LARGE SCALE GENOMIC DNA]</scope>
    <source>
        <strain evidence="10 11">NEC25</strain>
    </source>
</reference>
<dbReference type="Proteomes" id="UP000431451">
    <property type="component" value="Unassembled WGS sequence"/>
</dbReference>
<keyword evidence="4 10" id="KW-0808">Transferase</keyword>
<evidence type="ECO:0000256" key="1">
    <source>
        <dbReference type="ARBA" id="ARBA00022448"/>
    </source>
</evidence>
<evidence type="ECO:0000256" key="4">
    <source>
        <dbReference type="ARBA" id="ARBA00022679"/>
    </source>
</evidence>
<keyword evidence="3" id="KW-0762">Sugar transport</keyword>
<keyword evidence="1" id="KW-0813">Transport</keyword>